<reference evidence="3 4" key="1">
    <citation type="submission" date="2024-05" db="EMBL/GenBank/DDBJ databases">
        <title>Genome sequencing and assembly of Indian major carp, Cirrhinus mrigala (Hamilton, 1822).</title>
        <authorList>
            <person name="Mohindra V."/>
            <person name="Chowdhury L.M."/>
            <person name="Lal K."/>
            <person name="Jena J.K."/>
        </authorList>
    </citation>
    <scope>NUCLEOTIDE SEQUENCE [LARGE SCALE GENOMIC DNA]</scope>
    <source>
        <strain evidence="3">CM1030</strain>
        <tissue evidence="3">Blood</tissue>
    </source>
</reference>
<evidence type="ECO:0000259" key="2">
    <source>
        <dbReference type="Pfam" id="PF01498"/>
    </source>
</evidence>
<gene>
    <name evidence="3" type="ORF">M9458_033034</name>
</gene>
<evidence type="ECO:0000313" key="4">
    <source>
        <dbReference type="Proteomes" id="UP001529510"/>
    </source>
</evidence>
<organism evidence="3 4">
    <name type="scientific">Cirrhinus mrigala</name>
    <name type="common">Mrigala</name>
    <dbReference type="NCBI Taxonomy" id="683832"/>
    <lineage>
        <taxon>Eukaryota</taxon>
        <taxon>Metazoa</taxon>
        <taxon>Chordata</taxon>
        <taxon>Craniata</taxon>
        <taxon>Vertebrata</taxon>
        <taxon>Euteleostomi</taxon>
        <taxon>Actinopterygii</taxon>
        <taxon>Neopterygii</taxon>
        <taxon>Teleostei</taxon>
        <taxon>Ostariophysi</taxon>
        <taxon>Cypriniformes</taxon>
        <taxon>Cyprinidae</taxon>
        <taxon>Labeoninae</taxon>
        <taxon>Labeonini</taxon>
        <taxon>Cirrhinus</taxon>
    </lineage>
</organism>
<proteinExistence type="predicted"/>
<evidence type="ECO:0000256" key="1">
    <source>
        <dbReference type="SAM" id="MobiDB-lite"/>
    </source>
</evidence>
<dbReference type="EMBL" id="JAMKFB020000016">
    <property type="protein sequence ID" value="KAL0172723.1"/>
    <property type="molecule type" value="Genomic_DNA"/>
</dbReference>
<feature type="compositionally biased region" description="Polar residues" evidence="1">
    <location>
        <begin position="1"/>
        <end position="12"/>
    </location>
</feature>
<feature type="region of interest" description="Disordered" evidence="1">
    <location>
        <begin position="1"/>
        <end position="26"/>
    </location>
</feature>
<dbReference type="InterPro" id="IPR002492">
    <property type="entry name" value="Transposase_Tc1-like"/>
</dbReference>
<sequence>WGSMQDLTSWSFSDHENGEQSAQNTREDLVNDLKAAGTIATKKTIGNTLCREGMKSYSVRKVPLLKKAHVQARLKFANEHLSDSVENGVKVL</sequence>
<evidence type="ECO:0000313" key="3">
    <source>
        <dbReference type="EMBL" id="KAL0172723.1"/>
    </source>
</evidence>
<dbReference type="Pfam" id="PF01498">
    <property type="entry name" value="HTH_Tnp_Tc3_2"/>
    <property type="match status" value="1"/>
</dbReference>
<name>A0ABD0PF64_CIRMR</name>
<accession>A0ABD0PF64</accession>
<feature type="domain" description="Transposase Tc1-like" evidence="2">
    <location>
        <begin position="24"/>
        <end position="81"/>
    </location>
</feature>
<dbReference type="Proteomes" id="UP001529510">
    <property type="component" value="Unassembled WGS sequence"/>
</dbReference>
<feature type="non-terminal residue" evidence="3">
    <location>
        <position position="92"/>
    </location>
</feature>
<comment type="caution">
    <text evidence="3">The sequence shown here is derived from an EMBL/GenBank/DDBJ whole genome shotgun (WGS) entry which is preliminary data.</text>
</comment>
<feature type="non-terminal residue" evidence="3">
    <location>
        <position position="1"/>
    </location>
</feature>
<dbReference type="AlphaFoldDB" id="A0ABD0PF64"/>
<protein>
    <recommendedName>
        <fullName evidence="2">Transposase Tc1-like domain-containing protein</fullName>
    </recommendedName>
</protein>
<keyword evidence="4" id="KW-1185">Reference proteome</keyword>